<accession>A0A0B5I227</accession>
<sequence>MRAIVVTEPGGPEVLRYVTVADPRPGPGEVLVAVEAAGVNFIDVQLRSGRYPARYPLIPGQEAAGRVVETGPGVDGLRPGDRVGWVNLPGAYAELAVIPAARAVPLPDEVDATTAATVLLQGMTAHYLVHDSHGVRPGETVLVQAAAGGLGQLLVRWVKLLGGRVIGTVSSAEKAEVARHAGADEVIGYEDVPAQVRRLTGGEGVAAVYDGVGGPTFEGSLGALRPRGTLVMHGRAGGAVPPLDLERLNAGGSLSVTRPNLDHFIAGTAELRTRAAEVLDRVATGELTVSCGAVHPLERAADAHARLESRRSTGKLLLTT</sequence>
<dbReference type="GO" id="GO:0070402">
    <property type="term" value="F:NADPH binding"/>
    <property type="evidence" value="ECO:0007669"/>
    <property type="project" value="TreeGrafter"/>
</dbReference>
<dbReference type="AlphaFoldDB" id="A0A0B5I227"/>
<dbReference type="InterPro" id="IPR047618">
    <property type="entry name" value="QOR-like"/>
</dbReference>
<dbReference type="GO" id="GO:0035925">
    <property type="term" value="F:mRNA 3'-UTR AU-rich region binding"/>
    <property type="evidence" value="ECO:0007669"/>
    <property type="project" value="TreeGrafter"/>
</dbReference>
<dbReference type="PANTHER" id="PTHR48106">
    <property type="entry name" value="QUINONE OXIDOREDUCTASE PIG3-RELATED"/>
    <property type="match status" value="1"/>
</dbReference>
<dbReference type="GO" id="GO:0003960">
    <property type="term" value="F:quinone reductase (NADPH) activity"/>
    <property type="evidence" value="ECO:0007669"/>
    <property type="project" value="InterPro"/>
</dbReference>
<dbReference type="Pfam" id="PF00107">
    <property type="entry name" value="ADH_zinc_N"/>
    <property type="match status" value="1"/>
</dbReference>
<proteinExistence type="predicted"/>
<dbReference type="CDD" id="cd05286">
    <property type="entry name" value="QOR2"/>
    <property type="match status" value="1"/>
</dbReference>
<dbReference type="EMBL" id="CP010407">
    <property type="protein sequence ID" value="AJF66656.1"/>
    <property type="molecule type" value="Genomic_DNA"/>
</dbReference>
<dbReference type="InterPro" id="IPR036291">
    <property type="entry name" value="NAD(P)-bd_dom_sf"/>
</dbReference>
<dbReference type="Gene3D" id="3.90.180.10">
    <property type="entry name" value="Medium-chain alcohol dehydrogenases, catalytic domain"/>
    <property type="match status" value="1"/>
</dbReference>
<dbReference type="FunFam" id="3.40.50.720:FF:000053">
    <property type="entry name" value="Quinone oxidoreductase 1"/>
    <property type="match status" value="1"/>
</dbReference>
<dbReference type="InterPro" id="IPR013149">
    <property type="entry name" value="ADH-like_C"/>
</dbReference>
<reference evidence="4 5" key="1">
    <citation type="submission" date="2014-12" db="EMBL/GenBank/DDBJ databases">
        <title>Complete genome sequence of Streptomyces vietnamensis strain GIMV4.0001, a genetic manipulable producer of the benzoisochromanequinone antibiotic granaticin.</title>
        <authorList>
            <person name="Deng M.R."/>
            <person name="Guo J."/>
            <person name="Ma L.Y."/>
            <person name="Feng G.D."/>
            <person name="Mo C.Y."/>
            <person name="Zhu H.H."/>
        </authorList>
    </citation>
    <scope>NUCLEOTIDE SEQUENCE [LARGE SCALE GENOMIC DNA]</scope>
    <source>
        <strain evidence="5">GIMV4.0001</strain>
    </source>
</reference>
<keyword evidence="1" id="KW-0521">NADP</keyword>
<evidence type="ECO:0000259" key="3">
    <source>
        <dbReference type="SMART" id="SM00829"/>
    </source>
</evidence>
<protein>
    <submittedName>
        <fullName evidence="4">NADPH--quinone reductase</fullName>
    </submittedName>
</protein>
<keyword evidence="2" id="KW-0560">Oxidoreductase</keyword>
<dbReference type="RefSeq" id="WP_041130656.1">
    <property type="nucleotide sequence ID" value="NZ_CP010407.1"/>
</dbReference>
<dbReference type="InterPro" id="IPR011032">
    <property type="entry name" value="GroES-like_sf"/>
</dbReference>
<dbReference type="SMART" id="SM00829">
    <property type="entry name" value="PKS_ER"/>
    <property type="match status" value="1"/>
</dbReference>
<evidence type="ECO:0000256" key="1">
    <source>
        <dbReference type="ARBA" id="ARBA00022857"/>
    </source>
</evidence>
<dbReference type="Pfam" id="PF08240">
    <property type="entry name" value="ADH_N"/>
    <property type="match status" value="1"/>
</dbReference>
<name>A0A0B5I227_9ACTN</name>
<dbReference type="STRING" id="362257.SVTN_22080"/>
<dbReference type="KEGG" id="svt:SVTN_22080"/>
<gene>
    <name evidence="4" type="ORF">SVTN_22080</name>
</gene>
<organism evidence="4 5">
    <name type="scientific">Streptomyces vietnamensis</name>
    <dbReference type="NCBI Taxonomy" id="362257"/>
    <lineage>
        <taxon>Bacteria</taxon>
        <taxon>Bacillati</taxon>
        <taxon>Actinomycetota</taxon>
        <taxon>Actinomycetes</taxon>
        <taxon>Kitasatosporales</taxon>
        <taxon>Streptomycetaceae</taxon>
        <taxon>Streptomyces</taxon>
    </lineage>
</organism>
<evidence type="ECO:0000313" key="4">
    <source>
        <dbReference type="EMBL" id="AJF66656.1"/>
    </source>
</evidence>
<dbReference type="InterPro" id="IPR020843">
    <property type="entry name" value="ER"/>
</dbReference>
<dbReference type="GO" id="GO:0005829">
    <property type="term" value="C:cytosol"/>
    <property type="evidence" value="ECO:0007669"/>
    <property type="project" value="TreeGrafter"/>
</dbReference>
<dbReference type="InterPro" id="IPR013154">
    <property type="entry name" value="ADH-like_N"/>
</dbReference>
<dbReference type="Proteomes" id="UP000031774">
    <property type="component" value="Chromosome"/>
</dbReference>
<evidence type="ECO:0000256" key="2">
    <source>
        <dbReference type="ARBA" id="ARBA00023002"/>
    </source>
</evidence>
<keyword evidence="5" id="KW-1185">Reference proteome</keyword>
<dbReference type="SUPFAM" id="SSF51735">
    <property type="entry name" value="NAD(P)-binding Rossmann-fold domains"/>
    <property type="match status" value="1"/>
</dbReference>
<feature type="domain" description="Enoyl reductase (ER)" evidence="3">
    <location>
        <begin position="10"/>
        <end position="318"/>
    </location>
</feature>
<dbReference type="Gene3D" id="3.40.50.720">
    <property type="entry name" value="NAD(P)-binding Rossmann-like Domain"/>
    <property type="match status" value="1"/>
</dbReference>
<dbReference type="HOGENOM" id="CLU_026673_3_1_11"/>
<dbReference type="SUPFAM" id="SSF50129">
    <property type="entry name" value="GroES-like"/>
    <property type="match status" value="1"/>
</dbReference>
<dbReference type="PANTHER" id="PTHR48106:SF13">
    <property type="entry name" value="QUINONE OXIDOREDUCTASE-RELATED"/>
    <property type="match status" value="1"/>
</dbReference>
<evidence type="ECO:0000313" key="5">
    <source>
        <dbReference type="Proteomes" id="UP000031774"/>
    </source>
</evidence>